<dbReference type="AlphaFoldDB" id="A0AAD1H626"/>
<dbReference type="PANTHER" id="PTHR48228:SF5">
    <property type="entry name" value="ALPHA-METHYLACYL-COA RACEMASE"/>
    <property type="match status" value="1"/>
</dbReference>
<dbReference type="EMBL" id="AP022560">
    <property type="protein sequence ID" value="BBW99274.1"/>
    <property type="molecule type" value="Genomic_DNA"/>
</dbReference>
<sequence length="371" mass="38215">MTSLVVPAAVLSRARDVANDFRALTGTAVDADVIIAGRAGLLGHVPQGRISAGGASRLMRSRDGWCALTLSRPDDVDTVPALLETEAVGDDPWPAVESWVAERSSSDVTDRGRLLGLPVAALGETPAAPPHIVPYGTATTERDLTGLLVADLSAMWAGPLCGQLLARAGATVVKVESPARPDGTRAGPLAFFDWMNAGKLSYAVDFDHPRAIQALLATADVVIESSRPAALIRRGLGPASIAPRDGRVWLRITGHGTQGQRADWVAFGDDAAVSGGLVHGSDDDRSFCGDAIADPLTGLEAAVEVARSLSRGGGALIEMSMAAVAATYSALPRAEEINCTATPPPSAAASALGADNAVVEQLIAEKRVAPC</sequence>
<dbReference type="InterPro" id="IPR023606">
    <property type="entry name" value="CoA-Trfase_III_dom_1_sf"/>
</dbReference>
<dbReference type="SUPFAM" id="SSF89796">
    <property type="entry name" value="CoA-transferase family III (CaiB/BaiF)"/>
    <property type="match status" value="1"/>
</dbReference>
<gene>
    <name evidence="1" type="ORF">MMOR_02110</name>
</gene>
<dbReference type="Pfam" id="PF02515">
    <property type="entry name" value="CoA_transf_3"/>
    <property type="match status" value="1"/>
</dbReference>
<dbReference type="RefSeq" id="WP_083153026.1">
    <property type="nucleotide sequence ID" value="NZ_AP022560.1"/>
</dbReference>
<dbReference type="PANTHER" id="PTHR48228">
    <property type="entry name" value="SUCCINYL-COA--D-CITRAMALATE COA-TRANSFERASE"/>
    <property type="match status" value="1"/>
</dbReference>
<dbReference type="KEGG" id="mmor:MMOR_02110"/>
<keyword evidence="1" id="KW-0808">Transferase</keyword>
<evidence type="ECO:0000313" key="1">
    <source>
        <dbReference type="EMBL" id="BBW99274.1"/>
    </source>
</evidence>
<name>A0AAD1H626_9MYCO</name>
<dbReference type="Gene3D" id="3.40.50.10540">
    <property type="entry name" value="Crotonobetainyl-coa:carnitine coa-transferase, domain 1"/>
    <property type="match status" value="1"/>
</dbReference>
<organism evidence="1 2">
    <name type="scientific">Mycolicibacterium moriokaense</name>
    <dbReference type="NCBI Taxonomy" id="39691"/>
    <lineage>
        <taxon>Bacteria</taxon>
        <taxon>Bacillati</taxon>
        <taxon>Actinomycetota</taxon>
        <taxon>Actinomycetes</taxon>
        <taxon>Mycobacteriales</taxon>
        <taxon>Mycobacteriaceae</taxon>
        <taxon>Mycolicibacterium</taxon>
    </lineage>
</organism>
<dbReference type="GO" id="GO:0016740">
    <property type="term" value="F:transferase activity"/>
    <property type="evidence" value="ECO:0007669"/>
    <property type="project" value="UniProtKB-KW"/>
</dbReference>
<dbReference type="InterPro" id="IPR003673">
    <property type="entry name" value="CoA-Trfase_fam_III"/>
</dbReference>
<reference evidence="1 2" key="1">
    <citation type="journal article" date="2019" name="Emerg. Microbes Infect.">
        <title>Comprehensive subspecies identification of 175 nontuberculous mycobacteria species based on 7547 genomic profiles.</title>
        <authorList>
            <person name="Matsumoto Y."/>
            <person name="Kinjo T."/>
            <person name="Motooka D."/>
            <person name="Nabeya D."/>
            <person name="Jung N."/>
            <person name="Uechi K."/>
            <person name="Horii T."/>
            <person name="Iida T."/>
            <person name="Fujita J."/>
            <person name="Nakamura S."/>
        </authorList>
    </citation>
    <scope>NUCLEOTIDE SEQUENCE [LARGE SCALE GENOMIC DNA]</scope>
    <source>
        <strain evidence="1 2">JCM 6375</strain>
    </source>
</reference>
<proteinExistence type="predicted"/>
<dbReference type="Proteomes" id="UP000466681">
    <property type="component" value="Chromosome"/>
</dbReference>
<protein>
    <submittedName>
        <fullName evidence="1">CoA transferase</fullName>
    </submittedName>
</protein>
<keyword evidence="2" id="KW-1185">Reference proteome</keyword>
<accession>A0AAD1H626</accession>
<dbReference type="InterPro" id="IPR050509">
    <property type="entry name" value="CoA-transferase_III"/>
</dbReference>
<evidence type="ECO:0000313" key="2">
    <source>
        <dbReference type="Proteomes" id="UP000466681"/>
    </source>
</evidence>